<dbReference type="InterPro" id="IPR023166">
    <property type="entry name" value="BaiN-like_dom_sf"/>
</dbReference>
<dbReference type="Proteomes" id="UP001218895">
    <property type="component" value="Chromosome"/>
</dbReference>
<dbReference type="NCBIfam" id="TIGR00275">
    <property type="entry name" value="aminoacetone oxidase family FAD-binding enzyme"/>
    <property type="match status" value="1"/>
</dbReference>
<name>A0AAF0FR07_9EURY</name>
<dbReference type="SUPFAM" id="SSF51905">
    <property type="entry name" value="FAD/NAD(P)-binding domain"/>
    <property type="match status" value="1"/>
</dbReference>
<comment type="cofactor">
    <cofactor evidence="1">
        <name>FAD</name>
        <dbReference type="ChEBI" id="CHEBI:57692"/>
    </cofactor>
</comment>
<evidence type="ECO:0000259" key="5">
    <source>
        <dbReference type="Pfam" id="PF22780"/>
    </source>
</evidence>
<dbReference type="InterPro" id="IPR057661">
    <property type="entry name" value="RsdA/BaiN/AoA(So)_Rossmann"/>
</dbReference>
<protein>
    <submittedName>
        <fullName evidence="6">NAD(P)/FAD-dependent oxidoreductase</fullName>
    </submittedName>
</protein>
<keyword evidence="7" id="KW-1185">Reference proteome</keyword>
<feature type="domain" description="RsdA/BaiN/AoA(So)-like insert" evidence="5">
    <location>
        <begin position="208"/>
        <end position="366"/>
    </location>
</feature>
<dbReference type="SUPFAM" id="SSF160996">
    <property type="entry name" value="HI0933 insert domain-like"/>
    <property type="match status" value="1"/>
</dbReference>
<dbReference type="EMBL" id="CP091092">
    <property type="protein sequence ID" value="WFN36246.1"/>
    <property type="molecule type" value="Genomic_DNA"/>
</dbReference>
<evidence type="ECO:0000259" key="4">
    <source>
        <dbReference type="Pfam" id="PF03486"/>
    </source>
</evidence>
<dbReference type="Gene3D" id="2.40.30.10">
    <property type="entry name" value="Translation factors"/>
    <property type="match status" value="1"/>
</dbReference>
<proteinExistence type="predicted"/>
<dbReference type="InterPro" id="IPR055178">
    <property type="entry name" value="RsdA/BaiN/AoA(So)-like_dom"/>
</dbReference>
<dbReference type="Pfam" id="PF03486">
    <property type="entry name" value="HI0933_like"/>
    <property type="match status" value="1"/>
</dbReference>
<gene>
    <name evidence="6" type="ORF">L1994_08835</name>
</gene>
<dbReference type="Pfam" id="PF22780">
    <property type="entry name" value="HI0933_like_1st"/>
    <property type="match status" value="1"/>
</dbReference>
<keyword evidence="3" id="KW-0274">FAD</keyword>
<dbReference type="InterPro" id="IPR036188">
    <property type="entry name" value="FAD/NAD-bd_sf"/>
</dbReference>
<sequence>MEEIYDVIVAGGGPSGLFCAANTASAGKKVLLLEKKNSCGKKLLITGLSQCNLTQKGDIKNFFLHYGANGKFLKPSLMNFTNSDLISFFNEHGLETVVEKNNKVFPKSKKALDVLEVLLLECQKTCVIIRCGEKLISASQIKPSQINSAELPYFSEDDVIFEIKTNVGDYFCRNLVVATGGITYPVTGSTGDGYPVAEGFGHKTIDPRPALCAVKISEYEFSDLAGISFEGAKISLFRNNKKVHECFGDVLFTHTGLSGPGILHMSRYIEPEDTIKISFLPEFNIDFFSKNLSEKIALNGKKTIKSVLMEYNLYERFVRKILKLCKIPVDLTCAHLSKDSKKRIVTEICSQEFHVESLSGINEAMVTRGGVSLLEINPKTMESKICRGLFFIGEVLDIDGDTGGYNLQSAFSTGFLAAKKISND</sequence>
<evidence type="ECO:0000313" key="7">
    <source>
        <dbReference type="Proteomes" id="UP001218895"/>
    </source>
</evidence>
<reference evidence="6" key="1">
    <citation type="submission" date="2022-01" db="EMBL/GenBank/DDBJ databases">
        <title>Complete genome of Methanomicrobium antiquum DSM 21220.</title>
        <authorList>
            <person name="Chen S.-C."/>
            <person name="You Y.-T."/>
            <person name="Zhou Y.-Z."/>
            <person name="Lai M.-C."/>
        </authorList>
    </citation>
    <scope>NUCLEOTIDE SEQUENCE</scope>
    <source>
        <strain evidence="6">DSM 21220</strain>
    </source>
</reference>
<dbReference type="Gene3D" id="3.50.50.60">
    <property type="entry name" value="FAD/NAD(P)-binding domain"/>
    <property type="match status" value="1"/>
</dbReference>
<keyword evidence="2" id="KW-0285">Flavoprotein</keyword>
<evidence type="ECO:0000256" key="3">
    <source>
        <dbReference type="ARBA" id="ARBA00022827"/>
    </source>
</evidence>
<feature type="domain" description="RsdA/BaiN/AoA(So)-like Rossmann fold-like" evidence="4">
    <location>
        <begin position="6"/>
        <end position="419"/>
    </location>
</feature>
<evidence type="ECO:0000313" key="6">
    <source>
        <dbReference type="EMBL" id="WFN36246.1"/>
    </source>
</evidence>
<dbReference type="Gene3D" id="1.10.8.260">
    <property type="entry name" value="HI0933 insert domain-like"/>
    <property type="match status" value="1"/>
</dbReference>
<evidence type="ECO:0000256" key="2">
    <source>
        <dbReference type="ARBA" id="ARBA00022630"/>
    </source>
</evidence>
<organism evidence="6 7">
    <name type="scientific">Methanomicrobium antiquum</name>
    <dbReference type="NCBI Taxonomy" id="487686"/>
    <lineage>
        <taxon>Archaea</taxon>
        <taxon>Methanobacteriati</taxon>
        <taxon>Methanobacteriota</taxon>
        <taxon>Stenosarchaea group</taxon>
        <taxon>Methanomicrobia</taxon>
        <taxon>Methanomicrobiales</taxon>
        <taxon>Methanomicrobiaceae</taxon>
        <taxon>Methanomicrobium</taxon>
    </lineage>
</organism>
<dbReference type="GeneID" id="79950499"/>
<dbReference type="AlphaFoldDB" id="A0AAF0FR07"/>
<evidence type="ECO:0000256" key="1">
    <source>
        <dbReference type="ARBA" id="ARBA00001974"/>
    </source>
</evidence>
<dbReference type="PANTHER" id="PTHR42887">
    <property type="entry name" value="OS12G0638800 PROTEIN"/>
    <property type="match status" value="1"/>
</dbReference>
<dbReference type="KEGG" id="manq:L1994_08835"/>
<dbReference type="PANTHER" id="PTHR42887:SF2">
    <property type="entry name" value="OS12G0638800 PROTEIN"/>
    <property type="match status" value="1"/>
</dbReference>
<accession>A0AAF0FR07</accession>
<dbReference type="RefSeq" id="WP_278099084.1">
    <property type="nucleotide sequence ID" value="NZ_CP091092.1"/>
</dbReference>
<dbReference type="InterPro" id="IPR004792">
    <property type="entry name" value="BaiN-like"/>
</dbReference>